<evidence type="ECO:0000313" key="14">
    <source>
        <dbReference type="Proteomes" id="UP000439550"/>
    </source>
</evidence>
<dbReference type="NCBIfam" id="TIGR01133">
    <property type="entry name" value="murG"/>
    <property type="match status" value="1"/>
</dbReference>
<feature type="binding site" evidence="10">
    <location>
        <position position="124"/>
    </location>
    <ligand>
        <name>UDP-N-acetyl-alpha-D-glucosamine</name>
        <dbReference type="ChEBI" id="CHEBI:57705"/>
    </ligand>
</feature>
<name>A0A7X1Z7L6_9LACT</name>
<dbReference type="UniPathway" id="UPA00219"/>
<dbReference type="PANTHER" id="PTHR21015:SF22">
    <property type="entry name" value="GLYCOSYLTRANSFERASE"/>
    <property type="match status" value="1"/>
</dbReference>
<evidence type="ECO:0000256" key="1">
    <source>
        <dbReference type="ARBA" id="ARBA00022475"/>
    </source>
</evidence>
<comment type="subcellular location">
    <subcellularLocation>
        <location evidence="10">Cell membrane</location>
        <topology evidence="10">Peripheral membrane protein</topology>
        <orientation evidence="10">Cytoplasmic side</orientation>
    </subcellularLocation>
</comment>
<dbReference type="Gene3D" id="3.40.50.2000">
    <property type="entry name" value="Glycogen Phosphorylase B"/>
    <property type="match status" value="2"/>
</dbReference>
<protein>
    <recommendedName>
        <fullName evidence="10">UDP-N-acetylglucosamine--N-acetylmuramyl-(pentapeptide) pyrophosphoryl-undecaprenol N-acetylglucosamine transferase</fullName>
        <ecNumber evidence="10">2.4.1.227</ecNumber>
    </recommendedName>
    <alternativeName>
        <fullName evidence="10">Undecaprenyl-PP-MurNAc-pentapeptide-UDPGlcNAc GlcNAc transferase</fullName>
    </alternativeName>
</protein>
<dbReference type="Pfam" id="PF03033">
    <property type="entry name" value="Glyco_transf_28"/>
    <property type="match status" value="1"/>
</dbReference>
<accession>A0A7X1Z7L6</accession>
<evidence type="ECO:0000256" key="4">
    <source>
        <dbReference type="ARBA" id="ARBA00022679"/>
    </source>
</evidence>
<evidence type="ECO:0000256" key="3">
    <source>
        <dbReference type="ARBA" id="ARBA00022676"/>
    </source>
</evidence>
<evidence type="ECO:0000256" key="5">
    <source>
        <dbReference type="ARBA" id="ARBA00022960"/>
    </source>
</evidence>
<keyword evidence="4 10" id="KW-0808">Transferase</keyword>
<dbReference type="AlphaFoldDB" id="A0A7X1Z7L6"/>
<keyword evidence="5 10" id="KW-0133">Cell shape</keyword>
<dbReference type="GO" id="GO:0005886">
    <property type="term" value="C:plasma membrane"/>
    <property type="evidence" value="ECO:0007669"/>
    <property type="project" value="UniProtKB-SubCell"/>
</dbReference>
<feature type="binding site" evidence="10">
    <location>
        <position position="196"/>
    </location>
    <ligand>
        <name>UDP-N-acetyl-alpha-D-glucosamine</name>
        <dbReference type="ChEBI" id="CHEBI:57705"/>
    </ligand>
</feature>
<dbReference type="RefSeq" id="WP_153495944.1">
    <property type="nucleotide sequence ID" value="NZ_CBCRWP010000005.1"/>
</dbReference>
<evidence type="ECO:0000256" key="6">
    <source>
        <dbReference type="ARBA" id="ARBA00022984"/>
    </source>
</evidence>
<dbReference type="CDD" id="cd03785">
    <property type="entry name" value="GT28_MurG"/>
    <property type="match status" value="1"/>
</dbReference>
<keyword evidence="1 10" id="KW-1003">Cell membrane</keyword>
<organism evidence="13 14">
    <name type="scientific">Lactococcus hircilactis</name>
    <dbReference type="NCBI Taxonomy" id="1494462"/>
    <lineage>
        <taxon>Bacteria</taxon>
        <taxon>Bacillati</taxon>
        <taxon>Bacillota</taxon>
        <taxon>Bacilli</taxon>
        <taxon>Lactobacillales</taxon>
        <taxon>Streptococcaceae</taxon>
        <taxon>Lactococcus</taxon>
    </lineage>
</organism>
<comment type="function">
    <text evidence="10">Cell wall formation. Catalyzes the transfer of a GlcNAc subunit on undecaprenyl-pyrophosphoryl-MurNAc-pentapeptide (lipid intermediate I) to form undecaprenyl-pyrophosphoryl-MurNAc-(pentapeptide)GlcNAc (lipid intermediate II).</text>
</comment>
<evidence type="ECO:0000259" key="12">
    <source>
        <dbReference type="Pfam" id="PF04101"/>
    </source>
</evidence>
<comment type="caution">
    <text evidence="13">The sequence shown here is derived from an EMBL/GenBank/DDBJ whole genome shotgun (WGS) entry which is preliminary data.</text>
</comment>
<dbReference type="GO" id="GO:0050511">
    <property type="term" value="F:undecaprenyldiphospho-muramoylpentapeptide beta-N-acetylglucosaminyltransferase activity"/>
    <property type="evidence" value="ECO:0007669"/>
    <property type="project" value="UniProtKB-UniRule"/>
</dbReference>
<dbReference type="GO" id="GO:0071555">
    <property type="term" value="P:cell wall organization"/>
    <property type="evidence" value="ECO:0007669"/>
    <property type="project" value="UniProtKB-KW"/>
</dbReference>
<evidence type="ECO:0000256" key="7">
    <source>
        <dbReference type="ARBA" id="ARBA00023136"/>
    </source>
</evidence>
<proteinExistence type="inferred from homology"/>
<keyword evidence="9 10" id="KW-0961">Cell wall biogenesis/degradation</keyword>
<dbReference type="Proteomes" id="UP000439550">
    <property type="component" value="Unassembled WGS sequence"/>
</dbReference>
<dbReference type="InterPro" id="IPR004276">
    <property type="entry name" value="GlycoTrans_28_N"/>
</dbReference>
<dbReference type="InterPro" id="IPR007235">
    <property type="entry name" value="Glyco_trans_28_C"/>
</dbReference>
<dbReference type="Pfam" id="PF04101">
    <property type="entry name" value="Glyco_tran_28_C"/>
    <property type="match status" value="1"/>
</dbReference>
<dbReference type="HAMAP" id="MF_00033">
    <property type="entry name" value="MurG"/>
    <property type="match status" value="1"/>
</dbReference>
<keyword evidence="7 10" id="KW-0472">Membrane</keyword>
<dbReference type="EC" id="2.4.1.227" evidence="10"/>
<keyword evidence="14" id="KW-1185">Reference proteome</keyword>
<evidence type="ECO:0000256" key="9">
    <source>
        <dbReference type="ARBA" id="ARBA00023316"/>
    </source>
</evidence>
<feature type="domain" description="Glycosyl transferase family 28 C-terminal" evidence="12">
    <location>
        <begin position="189"/>
        <end position="355"/>
    </location>
</feature>
<feature type="binding site" evidence="10">
    <location>
        <position position="296"/>
    </location>
    <ligand>
        <name>UDP-N-acetyl-alpha-D-glucosamine</name>
        <dbReference type="ChEBI" id="CHEBI:57705"/>
    </ligand>
</feature>
<keyword evidence="8 10" id="KW-0131">Cell cycle</keyword>
<evidence type="ECO:0000256" key="10">
    <source>
        <dbReference type="HAMAP-Rule" id="MF_00033"/>
    </source>
</evidence>
<comment type="pathway">
    <text evidence="10">Cell wall biogenesis; peptidoglycan biosynthesis.</text>
</comment>
<dbReference type="SUPFAM" id="SSF53756">
    <property type="entry name" value="UDP-Glycosyltransferase/glycogen phosphorylase"/>
    <property type="match status" value="1"/>
</dbReference>
<evidence type="ECO:0000313" key="13">
    <source>
        <dbReference type="EMBL" id="MQW39275.1"/>
    </source>
</evidence>
<comment type="similarity">
    <text evidence="10">Belongs to the glycosyltransferase 28 family. MurG subfamily.</text>
</comment>
<evidence type="ECO:0000256" key="8">
    <source>
        <dbReference type="ARBA" id="ARBA00023306"/>
    </source>
</evidence>
<dbReference type="GO" id="GO:0008360">
    <property type="term" value="P:regulation of cell shape"/>
    <property type="evidence" value="ECO:0007669"/>
    <property type="project" value="UniProtKB-KW"/>
</dbReference>
<keyword evidence="2 10" id="KW-0132">Cell division</keyword>
<keyword evidence="6 10" id="KW-0573">Peptidoglycan synthesis</keyword>
<gene>
    <name evidence="10 13" type="primary">murG</name>
    <name evidence="13" type="ORF">GHI93_04895</name>
</gene>
<dbReference type="GO" id="GO:0009252">
    <property type="term" value="P:peptidoglycan biosynthetic process"/>
    <property type="evidence" value="ECO:0007669"/>
    <property type="project" value="UniProtKB-UniRule"/>
</dbReference>
<dbReference type="OrthoDB" id="9808936at2"/>
<sequence>MRIILTGGGTGGHIYPALAFIKYIQSVEADSEILYVGTARGLESKIVPAAKIAFKTIDVQGFKRSLSLSNLKTITKFLSATQAAKKIIKAFKPDVVVGTGGYVAGPVLYAAEKLNVPTLIHEQNSVPGITNKFLSSRVTKIAVAFEAAKPYFPKEKTIFTGNPRAQEVANLKATSILETEYHLKKDKKTVVIFGGSRGAMTINEAVKTALPLFEKEDYQVIYASGQIYYDEDHAIFEAYQASENIAIRPYISNMLEVFASSDLVLCRAGATTIAEVTALGLPTIFVPSPNVTADHQTKNAQALVDINAAQMIADRDLTGEVMVEAISSIFADEARYKEMSQNSRLAGVPDASERLYQLVKEITT</sequence>
<keyword evidence="3 10" id="KW-0328">Glycosyltransferase</keyword>
<evidence type="ECO:0000256" key="2">
    <source>
        <dbReference type="ARBA" id="ARBA00022618"/>
    </source>
</evidence>
<dbReference type="EMBL" id="WITJ01000005">
    <property type="protein sequence ID" value="MQW39275.1"/>
    <property type="molecule type" value="Genomic_DNA"/>
</dbReference>
<dbReference type="InterPro" id="IPR006009">
    <property type="entry name" value="GlcNAc_MurG"/>
</dbReference>
<comment type="caution">
    <text evidence="10">Lacks conserved residue(s) required for the propagation of feature annotation.</text>
</comment>
<comment type="catalytic activity">
    <reaction evidence="10">
        <text>Mur2Ac(oyl-L-Ala-gamma-D-Glu-L-Lys-D-Ala-D-Ala)-di-trans,octa-cis-undecaprenyl diphosphate + UDP-N-acetyl-alpha-D-glucosamine = beta-D-GlcNAc-(1-&gt;4)-Mur2Ac(oyl-L-Ala-gamma-D-Glu-L-Lys-D-Ala-D-Ala)-di-trans,octa-cis-undecaprenyl diphosphate + UDP + H(+)</text>
        <dbReference type="Rhea" id="RHEA:23192"/>
        <dbReference type="ChEBI" id="CHEBI:15378"/>
        <dbReference type="ChEBI" id="CHEBI:57705"/>
        <dbReference type="ChEBI" id="CHEBI:58223"/>
        <dbReference type="ChEBI" id="CHEBI:60032"/>
        <dbReference type="ChEBI" id="CHEBI:60033"/>
        <dbReference type="EC" id="2.4.1.227"/>
    </reaction>
</comment>
<dbReference type="PANTHER" id="PTHR21015">
    <property type="entry name" value="UDP-N-ACETYLGLUCOSAMINE--N-ACETYLMURAMYL-(PENTAPEPTIDE) PYROPHOSPHORYL-UNDECAPRENOL N-ACETYLGLUCOSAMINE TRANSFERASE 1"/>
    <property type="match status" value="1"/>
</dbReference>
<evidence type="ECO:0000259" key="11">
    <source>
        <dbReference type="Pfam" id="PF03033"/>
    </source>
</evidence>
<feature type="domain" description="Glycosyltransferase family 28 N-terminal" evidence="11">
    <location>
        <begin position="3"/>
        <end position="142"/>
    </location>
</feature>
<reference evidence="13 14" key="1">
    <citation type="submission" date="2019-10" db="EMBL/GenBank/DDBJ databases">
        <authorList>
            <person name="Dong K."/>
        </authorList>
    </citation>
    <scope>NUCLEOTIDE SEQUENCE [LARGE SCALE GENOMIC DNA]</scope>
    <source>
        <strain evidence="13 14">DSM 28960</strain>
    </source>
</reference>
<dbReference type="GO" id="GO:0005975">
    <property type="term" value="P:carbohydrate metabolic process"/>
    <property type="evidence" value="ECO:0007669"/>
    <property type="project" value="InterPro"/>
</dbReference>
<feature type="binding site" evidence="10">
    <location>
        <position position="251"/>
    </location>
    <ligand>
        <name>UDP-N-acetyl-alpha-D-glucosamine</name>
        <dbReference type="ChEBI" id="CHEBI:57705"/>
    </ligand>
</feature>
<feature type="binding site" evidence="10">
    <location>
        <begin position="10"/>
        <end position="12"/>
    </location>
    <ligand>
        <name>UDP-N-acetyl-alpha-D-glucosamine</name>
        <dbReference type="ChEBI" id="CHEBI:57705"/>
    </ligand>
</feature>
<dbReference type="GO" id="GO:0051301">
    <property type="term" value="P:cell division"/>
    <property type="evidence" value="ECO:0007669"/>
    <property type="project" value="UniProtKB-KW"/>
</dbReference>